<dbReference type="SUPFAM" id="SSF81901">
    <property type="entry name" value="HCP-like"/>
    <property type="match status" value="1"/>
</dbReference>
<name>A0A9D4TKQ8_CHLVU</name>
<feature type="region of interest" description="Disordered" evidence="1">
    <location>
        <begin position="1"/>
        <end position="21"/>
    </location>
</feature>
<organism evidence="2 3">
    <name type="scientific">Chlorella vulgaris</name>
    <name type="common">Green alga</name>
    <dbReference type="NCBI Taxonomy" id="3077"/>
    <lineage>
        <taxon>Eukaryota</taxon>
        <taxon>Viridiplantae</taxon>
        <taxon>Chlorophyta</taxon>
        <taxon>core chlorophytes</taxon>
        <taxon>Trebouxiophyceae</taxon>
        <taxon>Chlorellales</taxon>
        <taxon>Chlorellaceae</taxon>
        <taxon>Chlorella clade</taxon>
        <taxon>Chlorella</taxon>
    </lineage>
</organism>
<keyword evidence="3" id="KW-1185">Reference proteome</keyword>
<evidence type="ECO:0000313" key="3">
    <source>
        <dbReference type="Proteomes" id="UP001055712"/>
    </source>
</evidence>
<feature type="compositionally biased region" description="Polar residues" evidence="1">
    <location>
        <begin position="7"/>
        <end position="17"/>
    </location>
</feature>
<dbReference type="Proteomes" id="UP001055712">
    <property type="component" value="Unassembled WGS sequence"/>
</dbReference>
<dbReference type="OrthoDB" id="2384430at2759"/>
<reference evidence="2" key="2">
    <citation type="submission" date="2020-11" db="EMBL/GenBank/DDBJ databases">
        <authorList>
            <person name="Cecchin M."/>
            <person name="Marcolungo L."/>
            <person name="Rossato M."/>
            <person name="Girolomoni L."/>
            <person name="Cosentino E."/>
            <person name="Cuine S."/>
            <person name="Li-Beisson Y."/>
            <person name="Delledonne M."/>
            <person name="Ballottari M."/>
        </authorList>
    </citation>
    <scope>NUCLEOTIDE SEQUENCE</scope>
    <source>
        <strain evidence="2">211/11P</strain>
        <tissue evidence="2">Whole cell</tissue>
    </source>
</reference>
<protein>
    <recommendedName>
        <fullName evidence="4">Sel1 repeat family protein</fullName>
    </recommendedName>
</protein>
<evidence type="ECO:0000256" key="1">
    <source>
        <dbReference type="SAM" id="MobiDB-lite"/>
    </source>
</evidence>
<evidence type="ECO:0008006" key="4">
    <source>
        <dbReference type="Google" id="ProtNLM"/>
    </source>
</evidence>
<comment type="caution">
    <text evidence="2">The sequence shown here is derived from an EMBL/GenBank/DDBJ whole genome shotgun (WGS) entry which is preliminary data.</text>
</comment>
<dbReference type="PANTHER" id="PTHR36792">
    <property type="entry name" value="EXPRESSED PROTEIN"/>
    <property type="match status" value="1"/>
</dbReference>
<accession>A0A9D4TKQ8</accession>
<reference evidence="2" key="1">
    <citation type="journal article" date="2019" name="Plant J.">
        <title>Chlorella vulgaris genome assembly and annotation reveals the molecular basis for metabolic acclimation to high light conditions.</title>
        <authorList>
            <person name="Cecchin M."/>
            <person name="Marcolungo L."/>
            <person name="Rossato M."/>
            <person name="Girolomoni L."/>
            <person name="Cosentino E."/>
            <person name="Cuine S."/>
            <person name="Li-Beisson Y."/>
            <person name="Delledonne M."/>
            <person name="Ballottari M."/>
        </authorList>
    </citation>
    <scope>NUCLEOTIDE SEQUENCE</scope>
    <source>
        <strain evidence="2">211/11P</strain>
    </source>
</reference>
<dbReference type="AlphaFoldDB" id="A0A9D4TKQ8"/>
<dbReference type="InterPro" id="IPR011990">
    <property type="entry name" value="TPR-like_helical_dom_sf"/>
</dbReference>
<evidence type="ECO:0000313" key="2">
    <source>
        <dbReference type="EMBL" id="KAI3428152.1"/>
    </source>
</evidence>
<dbReference type="InterPro" id="IPR006597">
    <property type="entry name" value="Sel1-like"/>
</dbReference>
<proteinExistence type="predicted"/>
<dbReference type="Gene3D" id="1.25.40.10">
    <property type="entry name" value="Tetratricopeptide repeat domain"/>
    <property type="match status" value="1"/>
</dbReference>
<dbReference type="SMART" id="SM00671">
    <property type="entry name" value="SEL1"/>
    <property type="match status" value="1"/>
</dbReference>
<gene>
    <name evidence="2" type="ORF">D9Q98_006536</name>
</gene>
<sequence>MAGQGGSQDAPSSSNAAEPQPPVVMLADGRLQQRAKLGAVVADALRRWYQETEKEALRGDVKAQALLGQMLIEGYGCQADPAKGREWADKARRRGYRMDGVYCKI</sequence>
<dbReference type="EMBL" id="SIDB01000009">
    <property type="protein sequence ID" value="KAI3428152.1"/>
    <property type="molecule type" value="Genomic_DNA"/>
</dbReference>
<dbReference type="PANTHER" id="PTHR36792:SF5">
    <property type="entry name" value="SEL1 REPEAT PROTEIN"/>
    <property type="match status" value="1"/>
</dbReference>